<evidence type="ECO:0000256" key="5">
    <source>
        <dbReference type="ARBA" id="ARBA00022960"/>
    </source>
</evidence>
<sequence>MSPSLHPINTGPTTLLINQYLPSTKNNLVYCTFVLKSGNIRVLSHILEKRKEVIYIFKMLYRTLIFALLLLFVIPVVNQSDAASKKLDSKYAKYAQFIVIDKSSNKMTYYEKGKAIKTFSVATGKKPSYTPEGLFKIHEKTKNRPYYKERIKGGDPKNPLGDRWLGINVKINGRTSYAYAIHGNNNPSSIGKYISEGCIRMHNKEVRWLFDKVKMNTPVLIQK</sequence>
<feature type="active site" description="Nucleophile" evidence="9">
    <location>
        <position position="198"/>
    </location>
</feature>
<keyword evidence="10" id="KW-0472">Membrane</keyword>
<dbReference type="CDD" id="cd16913">
    <property type="entry name" value="YkuD_like"/>
    <property type="match status" value="1"/>
</dbReference>
<dbReference type="AlphaFoldDB" id="A0A1X7HKF6"/>
<keyword evidence="4" id="KW-0378">Hydrolase</keyword>
<dbReference type="FunFam" id="2.40.440.10:FF:000003">
    <property type="entry name" value="L,D-transpeptidase YciB"/>
    <property type="match status" value="1"/>
</dbReference>
<dbReference type="GO" id="GO:0018104">
    <property type="term" value="P:peptidoglycan-protein cross-linking"/>
    <property type="evidence" value="ECO:0007669"/>
    <property type="project" value="TreeGrafter"/>
</dbReference>
<dbReference type="UniPathway" id="UPA00219"/>
<keyword evidence="6 9" id="KW-0573">Peptidoglycan synthesis</keyword>
<dbReference type="Pfam" id="PF03734">
    <property type="entry name" value="YkuD"/>
    <property type="match status" value="1"/>
</dbReference>
<evidence type="ECO:0000256" key="7">
    <source>
        <dbReference type="ARBA" id="ARBA00023316"/>
    </source>
</evidence>
<accession>A0A1X7HKF6</accession>
<dbReference type="EMBL" id="LT840184">
    <property type="protein sequence ID" value="SMF88223.1"/>
    <property type="molecule type" value="Genomic_DNA"/>
</dbReference>
<dbReference type="PANTHER" id="PTHR30582">
    <property type="entry name" value="L,D-TRANSPEPTIDASE"/>
    <property type="match status" value="1"/>
</dbReference>
<evidence type="ECO:0000256" key="10">
    <source>
        <dbReference type="SAM" id="Phobius"/>
    </source>
</evidence>
<dbReference type="GO" id="GO:0008360">
    <property type="term" value="P:regulation of cell shape"/>
    <property type="evidence" value="ECO:0007669"/>
    <property type="project" value="UniProtKB-UniRule"/>
</dbReference>
<evidence type="ECO:0000256" key="3">
    <source>
        <dbReference type="ARBA" id="ARBA00022679"/>
    </source>
</evidence>
<dbReference type="STRING" id="1313296.SAMN05661091_4184"/>
<keyword evidence="10" id="KW-1133">Transmembrane helix</keyword>
<feature type="transmembrane region" description="Helical" evidence="10">
    <location>
        <begin position="59"/>
        <end position="77"/>
    </location>
</feature>
<evidence type="ECO:0000313" key="13">
    <source>
        <dbReference type="Proteomes" id="UP000192940"/>
    </source>
</evidence>
<dbReference type="GO" id="GO:0071972">
    <property type="term" value="F:peptidoglycan L,D-transpeptidase activity"/>
    <property type="evidence" value="ECO:0007669"/>
    <property type="project" value="TreeGrafter"/>
</dbReference>
<dbReference type="InterPro" id="IPR038063">
    <property type="entry name" value="Transpep_catalytic_dom"/>
</dbReference>
<evidence type="ECO:0000256" key="1">
    <source>
        <dbReference type="ARBA" id="ARBA00004752"/>
    </source>
</evidence>
<evidence type="ECO:0000256" key="4">
    <source>
        <dbReference type="ARBA" id="ARBA00022801"/>
    </source>
</evidence>
<evidence type="ECO:0000256" key="2">
    <source>
        <dbReference type="ARBA" id="ARBA00005992"/>
    </source>
</evidence>
<dbReference type="Proteomes" id="UP000192940">
    <property type="component" value="Chromosome I"/>
</dbReference>
<keyword evidence="7 9" id="KW-0961">Cell wall biogenesis/degradation</keyword>
<feature type="active site" description="Proton donor/acceptor" evidence="9">
    <location>
        <position position="182"/>
    </location>
</feature>
<dbReference type="GO" id="GO:0016740">
    <property type="term" value="F:transferase activity"/>
    <property type="evidence" value="ECO:0007669"/>
    <property type="project" value="UniProtKB-KW"/>
</dbReference>
<gene>
    <name evidence="12" type="ORF">SAMN05661091_4184</name>
</gene>
<dbReference type="InterPro" id="IPR005490">
    <property type="entry name" value="LD_TPept_cat_dom"/>
</dbReference>
<evidence type="ECO:0000256" key="8">
    <source>
        <dbReference type="ARBA" id="ARBA00060592"/>
    </source>
</evidence>
<evidence type="ECO:0000256" key="6">
    <source>
        <dbReference type="ARBA" id="ARBA00022984"/>
    </source>
</evidence>
<dbReference type="InterPro" id="IPR050979">
    <property type="entry name" value="LD-transpeptidase"/>
</dbReference>
<dbReference type="SUPFAM" id="SSF141523">
    <property type="entry name" value="L,D-transpeptidase catalytic domain-like"/>
    <property type="match status" value="1"/>
</dbReference>
<keyword evidence="3" id="KW-0808">Transferase</keyword>
<dbReference type="GO" id="GO:0005576">
    <property type="term" value="C:extracellular region"/>
    <property type="evidence" value="ECO:0007669"/>
    <property type="project" value="TreeGrafter"/>
</dbReference>
<name>A0A1X7HKF6_9BACL</name>
<dbReference type="PANTHER" id="PTHR30582:SF4">
    <property type="entry name" value="L,D-TRANSPEPTIDASE YQJB-RELATED"/>
    <property type="match status" value="1"/>
</dbReference>
<proteinExistence type="inferred from homology"/>
<comment type="pathway">
    <text evidence="1 9">Cell wall biogenesis; peptidoglycan biosynthesis.</text>
</comment>
<keyword evidence="10" id="KW-0812">Transmembrane</keyword>
<dbReference type="Gene3D" id="2.40.440.10">
    <property type="entry name" value="L,D-transpeptidase catalytic domain-like"/>
    <property type="match status" value="1"/>
</dbReference>
<comment type="pathway">
    <text evidence="8">Glycan biosynthesis.</text>
</comment>
<keyword evidence="13" id="KW-1185">Reference proteome</keyword>
<reference evidence="12 13" key="1">
    <citation type="submission" date="2017-04" db="EMBL/GenBank/DDBJ databases">
        <authorList>
            <person name="Afonso C.L."/>
            <person name="Miller P.J."/>
            <person name="Scott M.A."/>
            <person name="Spackman E."/>
            <person name="Goraichik I."/>
            <person name="Dimitrov K.M."/>
            <person name="Suarez D.L."/>
            <person name="Swayne D.E."/>
        </authorList>
    </citation>
    <scope>NUCLEOTIDE SEQUENCE [LARGE SCALE GENOMIC DNA]</scope>
    <source>
        <strain evidence="12 13">N3/975</strain>
    </source>
</reference>
<organism evidence="12 13">
    <name type="scientific">Paenibacillus uliginis N3/975</name>
    <dbReference type="NCBI Taxonomy" id="1313296"/>
    <lineage>
        <taxon>Bacteria</taxon>
        <taxon>Bacillati</taxon>
        <taxon>Bacillota</taxon>
        <taxon>Bacilli</taxon>
        <taxon>Bacillales</taxon>
        <taxon>Paenibacillaceae</taxon>
        <taxon>Paenibacillus</taxon>
    </lineage>
</organism>
<feature type="domain" description="L,D-TPase catalytic" evidence="11">
    <location>
        <begin position="96"/>
        <end position="222"/>
    </location>
</feature>
<evidence type="ECO:0000259" key="11">
    <source>
        <dbReference type="PROSITE" id="PS52029"/>
    </source>
</evidence>
<keyword evidence="5 9" id="KW-0133">Cell shape</keyword>
<evidence type="ECO:0000256" key="9">
    <source>
        <dbReference type="PROSITE-ProRule" id="PRU01373"/>
    </source>
</evidence>
<dbReference type="GO" id="GO:0071555">
    <property type="term" value="P:cell wall organization"/>
    <property type="evidence" value="ECO:0007669"/>
    <property type="project" value="UniProtKB-UniRule"/>
</dbReference>
<evidence type="ECO:0000313" key="12">
    <source>
        <dbReference type="EMBL" id="SMF88223.1"/>
    </source>
</evidence>
<comment type="similarity">
    <text evidence="2">Belongs to the YkuD family.</text>
</comment>
<dbReference type="PROSITE" id="PS52029">
    <property type="entry name" value="LD_TPASE"/>
    <property type="match status" value="1"/>
</dbReference>
<protein>
    <submittedName>
        <fullName evidence="12">Uncharacterized protein conserved in bacteria</fullName>
    </submittedName>
</protein>